<dbReference type="Proteomes" id="UP000310189">
    <property type="component" value="Unassembled WGS sequence"/>
</dbReference>
<dbReference type="GO" id="GO:0061504">
    <property type="term" value="P:cyclic threonylcarbamoyladenosine biosynthetic process"/>
    <property type="evidence" value="ECO:0007669"/>
    <property type="project" value="TreeGrafter"/>
</dbReference>
<feature type="transmembrane region" description="Helical" evidence="2">
    <location>
        <begin position="87"/>
        <end position="105"/>
    </location>
</feature>
<dbReference type="GO" id="GO:0008641">
    <property type="term" value="F:ubiquitin-like modifier activating enzyme activity"/>
    <property type="evidence" value="ECO:0007669"/>
    <property type="project" value="InterPro"/>
</dbReference>
<dbReference type="InterPro" id="IPR000594">
    <property type="entry name" value="ThiF_NAD_FAD-bd"/>
</dbReference>
<evidence type="ECO:0000259" key="3">
    <source>
        <dbReference type="Pfam" id="PF00899"/>
    </source>
</evidence>
<dbReference type="EMBL" id="SPNW01000009">
    <property type="protein sequence ID" value="TIA91982.1"/>
    <property type="molecule type" value="Genomic_DNA"/>
</dbReference>
<dbReference type="CDD" id="cd00755">
    <property type="entry name" value="YgdL_like"/>
    <property type="match status" value="1"/>
</dbReference>
<feature type="region of interest" description="Disordered" evidence="1">
    <location>
        <begin position="38"/>
        <end position="60"/>
    </location>
</feature>
<proteinExistence type="predicted"/>
<accession>A0A4T0FTC6</accession>
<keyword evidence="2" id="KW-0472">Membrane</keyword>
<dbReference type="Pfam" id="PF00899">
    <property type="entry name" value="ThiF"/>
    <property type="match status" value="1"/>
</dbReference>
<feature type="transmembrane region" description="Helical" evidence="2">
    <location>
        <begin position="12"/>
        <end position="30"/>
    </location>
</feature>
<dbReference type="PANTHER" id="PTHR43267">
    <property type="entry name" value="TRNA THREONYLCARBAMOYLADENOSINE DEHYDRATASE"/>
    <property type="match status" value="1"/>
</dbReference>
<keyword evidence="2" id="KW-1133">Transmembrane helix</keyword>
<evidence type="ECO:0000313" key="4">
    <source>
        <dbReference type="EMBL" id="TIA91982.1"/>
    </source>
</evidence>
<dbReference type="GO" id="GO:0061503">
    <property type="term" value="F:tRNA threonylcarbamoyladenosine dehydratase"/>
    <property type="evidence" value="ECO:0007669"/>
    <property type="project" value="TreeGrafter"/>
</dbReference>
<dbReference type="InterPro" id="IPR045886">
    <property type="entry name" value="ThiF/MoeB/HesA"/>
</dbReference>
<gene>
    <name evidence="4" type="ORF">E3P99_00826</name>
</gene>
<dbReference type="OrthoDB" id="10265862at2759"/>
<evidence type="ECO:0000256" key="1">
    <source>
        <dbReference type="SAM" id="MobiDB-lite"/>
    </source>
</evidence>
<dbReference type="GO" id="GO:0005741">
    <property type="term" value="C:mitochondrial outer membrane"/>
    <property type="evidence" value="ECO:0007669"/>
    <property type="project" value="TreeGrafter"/>
</dbReference>
<evidence type="ECO:0000256" key="2">
    <source>
        <dbReference type="SAM" id="Phobius"/>
    </source>
</evidence>
<dbReference type="SUPFAM" id="SSF69572">
    <property type="entry name" value="Activating enzymes of the ubiquitin-like proteins"/>
    <property type="match status" value="1"/>
</dbReference>
<feature type="domain" description="THIF-type NAD/FAD binding fold" evidence="3">
    <location>
        <begin position="69"/>
        <end position="329"/>
    </location>
</feature>
<dbReference type="AlphaFoldDB" id="A0A4T0FTC6"/>
<protein>
    <recommendedName>
        <fullName evidence="3">THIF-type NAD/FAD binding fold domain-containing protein</fullName>
    </recommendedName>
</protein>
<keyword evidence="5" id="KW-1185">Reference proteome</keyword>
<organism evidence="4 5">
    <name type="scientific">Wallemia hederae</name>
    <dbReference type="NCBI Taxonomy" id="1540922"/>
    <lineage>
        <taxon>Eukaryota</taxon>
        <taxon>Fungi</taxon>
        <taxon>Dikarya</taxon>
        <taxon>Basidiomycota</taxon>
        <taxon>Wallemiomycotina</taxon>
        <taxon>Wallemiomycetes</taxon>
        <taxon>Wallemiales</taxon>
        <taxon>Wallemiaceae</taxon>
        <taxon>Wallemia</taxon>
    </lineage>
</organism>
<dbReference type="Gene3D" id="3.40.50.720">
    <property type="entry name" value="NAD(P)-binding Rossmann-like Domain"/>
    <property type="match status" value="1"/>
</dbReference>
<sequence length="448" mass="49625">MVAVNERDLKLILLGGVSASAIIAIARLLLNRDKSPKTLSADTKKTDKKTHSDISPAEHSEELIREQLSRNYAFLGDDSMTRIRDSFVIVIGMGGVGSWATTMLVRSGVSRVRLIDFDQVTLSSLNRHATAQLKDVGKSKVDSVKQYLAGVAPWCDIEAMNELWNEGVDGDRLLSGQPDYVIDAIDHIPTKVALLKRCKQLNLRVLSCAGAGAKQDASRVQIADMSNTFEDPLARTIRRKLRQDGVGIPVVYSTEKPGDVKLLPLPEEEFAKGKVQELSAFDDFRVRLLPVLGPLPAMFGLAAATHILLSLAGKEDYAPLPVKNRPKVYEKVYRDFHKQEGKPTVYGSNEPICIDVNEAGYVLDEIYTAKSVIPPHNTLSRPALVRWDTSKPLSLTNMAAMEYKDAQKHYETLEKLGHGPGSLVWGQPAQDCFNRKAEQIQKEERAWV</sequence>
<comment type="caution">
    <text evidence="4">The sequence shown here is derived from an EMBL/GenBank/DDBJ whole genome shotgun (WGS) entry which is preliminary data.</text>
</comment>
<name>A0A4T0FTC6_9BASI</name>
<dbReference type="InterPro" id="IPR035985">
    <property type="entry name" value="Ubiquitin-activating_enz"/>
</dbReference>
<keyword evidence="2" id="KW-0812">Transmembrane</keyword>
<reference evidence="4 5" key="1">
    <citation type="submission" date="2019-03" db="EMBL/GenBank/DDBJ databases">
        <title>Sequencing 23 genomes of Wallemia ichthyophaga.</title>
        <authorList>
            <person name="Gostincar C."/>
        </authorList>
    </citation>
    <scope>NUCLEOTIDE SEQUENCE [LARGE SCALE GENOMIC DNA]</scope>
    <source>
        <strain evidence="4 5">EXF-5753</strain>
    </source>
</reference>
<evidence type="ECO:0000313" key="5">
    <source>
        <dbReference type="Proteomes" id="UP000310189"/>
    </source>
</evidence>
<dbReference type="PANTHER" id="PTHR43267:SF2">
    <property type="entry name" value="TRNA THREONYLCARBAMOYLADENOSINE DEHYDRATASE 1-RELATED"/>
    <property type="match status" value="1"/>
</dbReference>